<evidence type="ECO:0000259" key="12">
    <source>
        <dbReference type="PROSITE" id="PS50929"/>
    </source>
</evidence>
<sequence>MAASDIDEKDSKDLVDDNAVLVESLDTQVKTGPKPDIRLDTGNERAIFREKWWQVWRPKNPPPPPPKSLDDAPLIPLVNASILSTLTYTWITQIMVLGYQRTLQATDLWKMDKSREAETLSTKLDRAWDRRVREANDWNTRLAAGQIKPSVFKRTKWAVRAAVGRGRFHDRMATLSQQWKDVDGRKHASLAWALNDTFGWSFWCAGVFKIFGDTSQLMGPLLVKAIINFGKAHYAAQHGAGTKAPNIGEGVAMAIGLFCITVMASVFQHQFFWRSMTTGVLARAALTASIYERGVKLTGKARVQLPNAALVNHISTDVSRIDAAAQWFHAAWTAPIQVSLGPSALAGFSLFLLVAPIQERVMAYQFHVRKHSMKWTDQRAQVLLEILGAMRVVKYFTYEVPFLQRIFNLRKIELRNIRKIQFARSANIAFAFSVPVLAATLAFLAYTLTAHSFDEAIIFSSLSLFQLLRQPLMLLPRALTAISDGQSALSRLAVVFQAEMRTDDAIVIDPSQKLAVKVDKAAFEWEESSSEGDTRKSGKTSQKAKKEATPITGGAHPFQVKDITLAIPRGSLVAIVGSVGSGKSSLLQGLIGEMRQVSGDRVVFGGRVAYCPQTAWIQNATLKDNVLFGQPFDEERYWAAVEKACLLPDLQVLPDGDLTEIGEKGINLSGGQKQRVNIARALYFDADIVIFDDPLSAVDAHVGKALFEDAILGTLRSRGKTVILATHALHFLSRCDYVYTLSSGSIAEEGSYQELVDRGGEFARLIKEFGGRADQEAEDDIDDIPLSDSKAIDQAKMRSSEATRLGQGTGKLEGRLIVAEKRTTGGMSLKVYWAYIKAGRSWLTGIPIVLCALIMQGSQVMNSYTLVWWQENGLDKPMAFYQILYACLGISQAVFTFALGIAMDIMSFFISENLHHDALQNIFSAPMSFFDTTPTGRILTIFGKDIDTIDNQLPVSMRMLVLTVANVLGAVIIITVMEKYFIIAALVVGVWYSYFAAFYRASSREVKRLDAMLRSLLYAHFAESLTGLPTIRSYGEIPRFLRDNKYYVDLEDRALYLTVTNQRWLAIRLDFCGAWMTFFVAIFAVVGVSGINPAQIGLVLTYTTSLTQLCGMLTRQYAEVENYMNSVERGTVLHIYLFNAMTHSLKVVHYSEGDHIDKEAPHEIPDCKPPSLWPARGAVDFRDVRMSYRKGLPEVLKGISLSIQGGQKIGIVGRTGAGKSSLMLALFRIVELSAGSIVVDGIDISTLGLKDLRSKIAIISQDPLLFSGTIRSNLDPFSQYEDARLWSALSRSFLVAPAAAGKQSTSSSEPHSGASTPTARFSLETVIESEGANLSVGERSLLSLARALVKDSRIVVLDEATASVDLETDSKIQETIKSQFGDRTLLCIAHRLRTIISYDRILVLDAGLISEFDTPLNLFTKPDSIFRGMCEHSNITLEEIQKATRA</sequence>
<reference evidence="14" key="1">
    <citation type="journal article" date="2014" name="Proc. Natl. Acad. Sci. U.S.A.">
        <title>Extensive sampling of basidiomycete genomes demonstrates inadequacy of the white-rot/brown-rot paradigm for wood decay fungi.</title>
        <authorList>
            <person name="Riley R."/>
            <person name="Salamov A.A."/>
            <person name="Brown D.W."/>
            <person name="Nagy L.G."/>
            <person name="Floudas D."/>
            <person name="Held B.W."/>
            <person name="Levasseur A."/>
            <person name="Lombard V."/>
            <person name="Morin E."/>
            <person name="Otillar R."/>
            <person name="Lindquist E.A."/>
            <person name="Sun H."/>
            <person name="LaButti K.M."/>
            <person name="Schmutz J."/>
            <person name="Jabbour D."/>
            <person name="Luo H."/>
            <person name="Baker S.E."/>
            <person name="Pisabarro A.G."/>
            <person name="Walton J.D."/>
            <person name="Blanchette R.A."/>
            <person name="Henrissat B."/>
            <person name="Martin F."/>
            <person name="Cullen D."/>
            <person name="Hibbett D.S."/>
            <person name="Grigoriev I.V."/>
        </authorList>
    </citation>
    <scope>NUCLEOTIDE SEQUENCE [LARGE SCALE GENOMIC DNA]</scope>
    <source>
        <strain evidence="14">MUCL 33604</strain>
    </source>
</reference>
<dbReference type="CDD" id="cd03250">
    <property type="entry name" value="ABCC_MRP_domain1"/>
    <property type="match status" value="1"/>
</dbReference>
<evidence type="ECO:0000256" key="10">
    <source>
        <dbReference type="SAM" id="Phobius"/>
    </source>
</evidence>
<dbReference type="STRING" id="933084.A0A067PU37"/>
<comment type="similarity">
    <text evidence="2">Belongs to the ABC transporter superfamily. ABCC family. Conjugate transporter (TC 3.A.1.208) subfamily.</text>
</comment>
<gene>
    <name evidence="13" type="ORF">JAAARDRAFT_194496</name>
</gene>
<dbReference type="InterPro" id="IPR036640">
    <property type="entry name" value="ABC1_TM_sf"/>
</dbReference>
<evidence type="ECO:0000256" key="7">
    <source>
        <dbReference type="ARBA" id="ARBA00022989"/>
    </source>
</evidence>
<feature type="transmembrane region" description="Helical" evidence="10">
    <location>
        <begin position="980"/>
        <end position="999"/>
    </location>
</feature>
<keyword evidence="8 10" id="KW-0472">Membrane</keyword>
<evidence type="ECO:0000259" key="11">
    <source>
        <dbReference type="PROSITE" id="PS50893"/>
    </source>
</evidence>
<evidence type="ECO:0000256" key="9">
    <source>
        <dbReference type="SAM" id="MobiDB-lite"/>
    </source>
</evidence>
<dbReference type="PROSITE" id="PS00211">
    <property type="entry name" value="ABC_TRANSPORTER_1"/>
    <property type="match status" value="2"/>
</dbReference>
<keyword evidence="3" id="KW-0813">Transport</keyword>
<dbReference type="InterPro" id="IPR003593">
    <property type="entry name" value="AAA+_ATPase"/>
</dbReference>
<dbReference type="CDD" id="cd18606">
    <property type="entry name" value="ABC_6TM_YOR1_D2_like"/>
    <property type="match status" value="1"/>
</dbReference>
<dbReference type="SUPFAM" id="SSF52540">
    <property type="entry name" value="P-loop containing nucleoside triphosphate hydrolases"/>
    <property type="match status" value="2"/>
</dbReference>
<accession>A0A067PU37</accession>
<organism evidence="13 14">
    <name type="scientific">Jaapia argillacea MUCL 33604</name>
    <dbReference type="NCBI Taxonomy" id="933084"/>
    <lineage>
        <taxon>Eukaryota</taxon>
        <taxon>Fungi</taxon>
        <taxon>Dikarya</taxon>
        <taxon>Basidiomycota</taxon>
        <taxon>Agaricomycotina</taxon>
        <taxon>Agaricomycetes</taxon>
        <taxon>Agaricomycetidae</taxon>
        <taxon>Jaapiales</taxon>
        <taxon>Jaapiaceae</taxon>
        <taxon>Jaapia</taxon>
    </lineage>
</organism>
<dbReference type="HOGENOM" id="CLU_000604_27_3_1"/>
<dbReference type="InParanoid" id="A0A067PU37"/>
<dbReference type="OrthoDB" id="6500128at2759"/>
<dbReference type="GO" id="GO:0005524">
    <property type="term" value="F:ATP binding"/>
    <property type="evidence" value="ECO:0007669"/>
    <property type="project" value="UniProtKB-KW"/>
</dbReference>
<evidence type="ECO:0000256" key="6">
    <source>
        <dbReference type="ARBA" id="ARBA00022840"/>
    </source>
</evidence>
<evidence type="ECO:0000313" key="14">
    <source>
        <dbReference type="Proteomes" id="UP000027265"/>
    </source>
</evidence>
<dbReference type="Gene3D" id="3.40.50.300">
    <property type="entry name" value="P-loop containing nucleotide triphosphate hydrolases"/>
    <property type="match status" value="2"/>
</dbReference>
<dbReference type="Gene3D" id="1.20.1560.10">
    <property type="entry name" value="ABC transporter type 1, transmembrane domain"/>
    <property type="match status" value="2"/>
</dbReference>
<dbReference type="FunFam" id="3.40.50.300:FF:000565">
    <property type="entry name" value="ABC bile acid transporter"/>
    <property type="match status" value="1"/>
</dbReference>
<feature type="transmembrane region" description="Helical" evidence="10">
    <location>
        <begin position="955"/>
        <end position="974"/>
    </location>
</feature>
<feature type="region of interest" description="Disordered" evidence="9">
    <location>
        <begin position="527"/>
        <end position="553"/>
    </location>
</feature>
<keyword evidence="5" id="KW-0547">Nucleotide-binding</keyword>
<dbReference type="InterPro" id="IPR003439">
    <property type="entry name" value="ABC_transporter-like_ATP-bd"/>
</dbReference>
<name>A0A067PU37_9AGAM</name>
<evidence type="ECO:0008006" key="15">
    <source>
        <dbReference type="Google" id="ProtNLM"/>
    </source>
</evidence>
<dbReference type="SMART" id="SM00382">
    <property type="entry name" value="AAA"/>
    <property type="match status" value="2"/>
</dbReference>
<proteinExistence type="inferred from homology"/>
<keyword evidence="7 10" id="KW-1133">Transmembrane helix</keyword>
<dbReference type="EMBL" id="KL197720">
    <property type="protein sequence ID" value="KDQ57350.1"/>
    <property type="molecule type" value="Genomic_DNA"/>
</dbReference>
<dbReference type="PANTHER" id="PTHR24223:SF456">
    <property type="entry name" value="MULTIDRUG RESISTANCE-ASSOCIATED PROTEIN LETHAL(2)03659"/>
    <property type="match status" value="1"/>
</dbReference>
<evidence type="ECO:0000256" key="5">
    <source>
        <dbReference type="ARBA" id="ARBA00022741"/>
    </source>
</evidence>
<feature type="domain" description="ABC transporter" evidence="11">
    <location>
        <begin position="544"/>
        <end position="768"/>
    </location>
</feature>
<feature type="transmembrane region" description="Helical" evidence="10">
    <location>
        <begin position="250"/>
        <end position="267"/>
    </location>
</feature>
<feature type="domain" description="ABC transmembrane type-1" evidence="12">
    <location>
        <begin position="205"/>
        <end position="484"/>
    </location>
</feature>
<evidence type="ECO:0000256" key="4">
    <source>
        <dbReference type="ARBA" id="ARBA00022692"/>
    </source>
</evidence>
<dbReference type="Pfam" id="PF00664">
    <property type="entry name" value="ABC_membrane"/>
    <property type="match status" value="2"/>
</dbReference>
<dbReference type="FunFam" id="3.40.50.300:FF:000997">
    <property type="entry name" value="Multidrug resistance-associated protein 1"/>
    <property type="match status" value="1"/>
</dbReference>
<comment type="subcellular location">
    <subcellularLocation>
        <location evidence="1">Membrane</location>
        <topology evidence="1">Multi-pass membrane protein</topology>
    </subcellularLocation>
</comment>
<dbReference type="FunFam" id="1.20.1560.10:FF:000010">
    <property type="entry name" value="Multidrug resistance-associated ABC transporter"/>
    <property type="match status" value="1"/>
</dbReference>
<dbReference type="PROSITE" id="PS50929">
    <property type="entry name" value="ABC_TM1F"/>
    <property type="match status" value="2"/>
</dbReference>
<dbReference type="Proteomes" id="UP000027265">
    <property type="component" value="Unassembled WGS sequence"/>
</dbReference>
<dbReference type="GO" id="GO:0140359">
    <property type="term" value="F:ABC-type transporter activity"/>
    <property type="evidence" value="ECO:0007669"/>
    <property type="project" value="InterPro"/>
</dbReference>
<feature type="domain" description="ABC transporter" evidence="11">
    <location>
        <begin position="1179"/>
        <end position="1431"/>
    </location>
</feature>
<dbReference type="PANTHER" id="PTHR24223">
    <property type="entry name" value="ATP-BINDING CASSETTE SUB-FAMILY C"/>
    <property type="match status" value="1"/>
</dbReference>
<dbReference type="PROSITE" id="PS50893">
    <property type="entry name" value="ABC_TRANSPORTER_2"/>
    <property type="match status" value="2"/>
</dbReference>
<keyword evidence="6" id="KW-0067">ATP-binding</keyword>
<evidence type="ECO:0000256" key="8">
    <source>
        <dbReference type="ARBA" id="ARBA00023136"/>
    </source>
</evidence>
<feature type="domain" description="ABC transmembrane type-1" evidence="12">
    <location>
        <begin position="848"/>
        <end position="1122"/>
    </location>
</feature>
<dbReference type="GO" id="GO:0016887">
    <property type="term" value="F:ATP hydrolysis activity"/>
    <property type="evidence" value="ECO:0007669"/>
    <property type="project" value="InterPro"/>
</dbReference>
<dbReference type="InterPro" id="IPR027417">
    <property type="entry name" value="P-loop_NTPase"/>
</dbReference>
<feature type="transmembrane region" description="Helical" evidence="10">
    <location>
        <begin position="879"/>
        <end position="902"/>
    </location>
</feature>
<protein>
    <recommendedName>
        <fullName evidence="15">ABC transporter</fullName>
    </recommendedName>
</protein>
<feature type="transmembrane region" description="Helical" evidence="10">
    <location>
        <begin position="425"/>
        <end position="446"/>
    </location>
</feature>
<feature type="transmembrane region" description="Helical" evidence="10">
    <location>
        <begin position="1071"/>
        <end position="1091"/>
    </location>
</feature>
<keyword evidence="4 10" id="KW-0812">Transmembrane</keyword>
<dbReference type="GO" id="GO:0016020">
    <property type="term" value="C:membrane"/>
    <property type="evidence" value="ECO:0007669"/>
    <property type="project" value="UniProtKB-SubCell"/>
</dbReference>
<evidence type="ECO:0000313" key="13">
    <source>
        <dbReference type="EMBL" id="KDQ57350.1"/>
    </source>
</evidence>
<dbReference type="InterPro" id="IPR017871">
    <property type="entry name" value="ABC_transporter-like_CS"/>
</dbReference>
<dbReference type="InterPro" id="IPR011527">
    <property type="entry name" value="ABC1_TM_dom"/>
</dbReference>
<dbReference type="SUPFAM" id="SSF90123">
    <property type="entry name" value="ABC transporter transmembrane region"/>
    <property type="match status" value="2"/>
</dbReference>
<evidence type="ECO:0000256" key="2">
    <source>
        <dbReference type="ARBA" id="ARBA00009726"/>
    </source>
</evidence>
<evidence type="ECO:0000256" key="1">
    <source>
        <dbReference type="ARBA" id="ARBA00004141"/>
    </source>
</evidence>
<dbReference type="Pfam" id="PF00005">
    <property type="entry name" value="ABC_tran"/>
    <property type="match status" value="2"/>
</dbReference>
<evidence type="ECO:0000256" key="3">
    <source>
        <dbReference type="ARBA" id="ARBA00022448"/>
    </source>
</evidence>
<dbReference type="CDD" id="cd18597">
    <property type="entry name" value="ABC_6TM_YOR1_D1_like"/>
    <property type="match status" value="1"/>
</dbReference>
<keyword evidence="14" id="KW-1185">Reference proteome</keyword>
<dbReference type="InterPro" id="IPR050173">
    <property type="entry name" value="ABC_transporter_C-like"/>
</dbReference>
<dbReference type="CDD" id="cd03244">
    <property type="entry name" value="ABCC_MRP_domain2"/>
    <property type="match status" value="1"/>
</dbReference>